<dbReference type="Gene3D" id="2.40.30.170">
    <property type="match status" value="1"/>
</dbReference>
<accession>A0A0R0CNH1</accession>
<dbReference type="OrthoDB" id="9789643at2"/>
<dbReference type="Pfam" id="PF25954">
    <property type="entry name" value="Beta-barrel_RND_2"/>
    <property type="match status" value="1"/>
</dbReference>
<dbReference type="InterPro" id="IPR058647">
    <property type="entry name" value="BSH_CzcB-like"/>
</dbReference>
<dbReference type="PANTHER" id="PTHR30469">
    <property type="entry name" value="MULTIDRUG RESISTANCE PROTEIN MDTA"/>
    <property type="match status" value="1"/>
</dbReference>
<dbReference type="Gene3D" id="2.40.420.20">
    <property type="match status" value="1"/>
</dbReference>
<evidence type="ECO:0000259" key="7">
    <source>
        <dbReference type="Pfam" id="PF25973"/>
    </source>
</evidence>
<evidence type="ECO:0000259" key="6">
    <source>
        <dbReference type="Pfam" id="PF25967"/>
    </source>
</evidence>
<keyword evidence="4" id="KW-0472">Membrane</keyword>
<dbReference type="RefSeq" id="WP_057656945.1">
    <property type="nucleotide sequence ID" value="NZ_LDJL01000002.1"/>
</dbReference>
<organism evidence="8 9">
    <name type="scientific">Pseudoxanthomonas dokdonensis</name>
    <dbReference type="NCBI Taxonomy" id="344882"/>
    <lineage>
        <taxon>Bacteria</taxon>
        <taxon>Pseudomonadati</taxon>
        <taxon>Pseudomonadota</taxon>
        <taxon>Gammaproteobacteria</taxon>
        <taxon>Lysobacterales</taxon>
        <taxon>Lysobacteraceae</taxon>
        <taxon>Pseudoxanthomonas</taxon>
    </lineage>
</organism>
<dbReference type="SUPFAM" id="SSF111369">
    <property type="entry name" value="HlyD-like secretion proteins"/>
    <property type="match status" value="1"/>
</dbReference>
<evidence type="ECO:0000256" key="2">
    <source>
        <dbReference type="SAM" id="Coils"/>
    </source>
</evidence>
<dbReference type="AlphaFoldDB" id="A0A0R0CNH1"/>
<feature type="domain" description="Multidrug resistance protein MdtA-like C-terminal permuted SH3" evidence="6">
    <location>
        <begin position="343"/>
        <end position="396"/>
    </location>
</feature>
<comment type="caution">
    <text evidence="8">The sequence shown here is derived from an EMBL/GenBank/DDBJ whole genome shotgun (WGS) entry which is preliminary data.</text>
</comment>
<feature type="domain" description="CusB-like beta-barrel" evidence="5">
    <location>
        <begin position="255"/>
        <end position="327"/>
    </location>
</feature>
<dbReference type="PATRIC" id="fig|344882.3.peg.1600"/>
<dbReference type="GO" id="GO:1990281">
    <property type="term" value="C:efflux pump complex"/>
    <property type="evidence" value="ECO:0007669"/>
    <property type="project" value="TreeGrafter"/>
</dbReference>
<keyword evidence="4" id="KW-1133">Transmembrane helix</keyword>
<name>A0A0R0CNH1_9GAMM</name>
<keyword evidence="4" id="KW-0812">Transmembrane</keyword>
<feature type="region of interest" description="Disordered" evidence="3">
    <location>
        <begin position="396"/>
        <end position="417"/>
    </location>
</feature>
<gene>
    <name evidence="8" type="ORF">ABB29_01985</name>
</gene>
<feature type="domain" description="CzcB-like barrel-sandwich hybrid" evidence="7">
    <location>
        <begin position="85"/>
        <end position="231"/>
    </location>
</feature>
<evidence type="ECO:0000256" key="3">
    <source>
        <dbReference type="SAM" id="MobiDB-lite"/>
    </source>
</evidence>
<proteinExistence type="inferred from homology"/>
<dbReference type="InterPro" id="IPR006143">
    <property type="entry name" value="RND_pump_MFP"/>
</dbReference>
<dbReference type="Pfam" id="PF25967">
    <property type="entry name" value="RND-MFP_C"/>
    <property type="match status" value="1"/>
</dbReference>
<sequence length="417" mass="44061">MNTSADLLKELRIDRKPAPAEPRSRKPLWITLGVIVALLVLAVLGWLLFGRDKGIEVRTAPTVALSNGSASAAVLDASGYVVARRMATVSAKITGKVKEVLIEEGMQVEEGQVMATLDPVDANATRDLSLAQLAAARSQSGSLQAQLQEAEANVNRLTKLAREQLVSKAQYDQAVAQRDTLRAQLVTAQRNTQVASDQLRISDNGVDNTIVRAPFAGVVIAKAAQPGEIVSPLSAGGGFTRTGIGTIVDMDSLEVEVEVGEAFIGRVQPKMPIEATLNAYPDWKIPGEVIAIIPAADRSKATVKVRVALNSKDPRIVPDMGVRVSFLEKAKPASAEQPKGVRAPGAAIVERDGADVAFVVDGEDRVEQRALTLAGKLGDDQHVSAGLSAGESVVLDPPAGLKDGDKVRLVEESTDAE</sequence>
<dbReference type="EMBL" id="LDJL01000002">
    <property type="protein sequence ID" value="KRG71561.1"/>
    <property type="molecule type" value="Genomic_DNA"/>
</dbReference>
<dbReference type="Gene3D" id="1.10.287.470">
    <property type="entry name" value="Helix hairpin bin"/>
    <property type="match status" value="1"/>
</dbReference>
<reference evidence="8 9" key="1">
    <citation type="submission" date="2015-05" db="EMBL/GenBank/DDBJ databases">
        <title>Genome sequencing and analysis of members of genus Stenotrophomonas.</title>
        <authorList>
            <person name="Patil P.P."/>
            <person name="Midha S."/>
            <person name="Patil P.B."/>
        </authorList>
    </citation>
    <scope>NUCLEOTIDE SEQUENCE [LARGE SCALE GENOMIC DNA]</scope>
    <source>
        <strain evidence="8 9">DSM 21858</strain>
    </source>
</reference>
<comment type="similarity">
    <text evidence="1">Belongs to the membrane fusion protein (MFP) (TC 8.A.1) family.</text>
</comment>
<evidence type="ECO:0000256" key="4">
    <source>
        <dbReference type="SAM" id="Phobius"/>
    </source>
</evidence>
<dbReference type="GO" id="GO:0015562">
    <property type="term" value="F:efflux transmembrane transporter activity"/>
    <property type="evidence" value="ECO:0007669"/>
    <property type="project" value="TreeGrafter"/>
</dbReference>
<dbReference type="NCBIfam" id="TIGR01730">
    <property type="entry name" value="RND_mfp"/>
    <property type="match status" value="1"/>
</dbReference>
<feature type="coiled-coil region" evidence="2">
    <location>
        <begin position="133"/>
        <end position="191"/>
    </location>
</feature>
<evidence type="ECO:0000313" key="9">
    <source>
        <dbReference type="Proteomes" id="UP000052052"/>
    </source>
</evidence>
<dbReference type="InterPro" id="IPR058627">
    <property type="entry name" value="MdtA-like_C"/>
</dbReference>
<keyword evidence="2" id="KW-0175">Coiled coil</keyword>
<protein>
    <submittedName>
        <fullName evidence="8">Acriflavin resistance protein</fullName>
    </submittedName>
</protein>
<dbReference type="Gene3D" id="2.40.50.100">
    <property type="match status" value="1"/>
</dbReference>
<dbReference type="Pfam" id="PF25973">
    <property type="entry name" value="BSH_CzcB"/>
    <property type="match status" value="1"/>
</dbReference>
<dbReference type="STRING" id="344882.ABB29_01985"/>
<evidence type="ECO:0000313" key="8">
    <source>
        <dbReference type="EMBL" id="KRG71561.1"/>
    </source>
</evidence>
<keyword evidence="9" id="KW-1185">Reference proteome</keyword>
<dbReference type="PANTHER" id="PTHR30469:SF38">
    <property type="entry name" value="HLYD FAMILY SECRETION PROTEIN"/>
    <property type="match status" value="1"/>
</dbReference>
<evidence type="ECO:0000256" key="1">
    <source>
        <dbReference type="ARBA" id="ARBA00009477"/>
    </source>
</evidence>
<feature type="transmembrane region" description="Helical" evidence="4">
    <location>
        <begin position="28"/>
        <end position="49"/>
    </location>
</feature>
<evidence type="ECO:0000259" key="5">
    <source>
        <dbReference type="Pfam" id="PF25954"/>
    </source>
</evidence>
<dbReference type="InterPro" id="IPR058792">
    <property type="entry name" value="Beta-barrel_RND_2"/>
</dbReference>
<dbReference type="Proteomes" id="UP000052052">
    <property type="component" value="Unassembled WGS sequence"/>
</dbReference>
<feature type="compositionally biased region" description="Basic and acidic residues" evidence="3">
    <location>
        <begin position="402"/>
        <end position="411"/>
    </location>
</feature>